<accession>A0A4R6RBI6</accession>
<dbReference type="CDD" id="cd13959">
    <property type="entry name" value="PT_UbiA_COQ2"/>
    <property type="match status" value="1"/>
</dbReference>
<evidence type="ECO:0000256" key="12">
    <source>
        <dbReference type="NCBIfam" id="TIGR01474"/>
    </source>
</evidence>
<dbReference type="InterPro" id="IPR000537">
    <property type="entry name" value="UbiA_prenyltransferase"/>
</dbReference>
<keyword evidence="9 11" id="KW-1133">Transmembrane helix</keyword>
<dbReference type="RefSeq" id="WP_126538375.1">
    <property type="nucleotide sequence ID" value="NZ_BSPM01000009.1"/>
</dbReference>
<dbReference type="PANTHER" id="PTHR11048:SF28">
    <property type="entry name" value="4-HYDROXYBENZOATE POLYPRENYLTRANSFERASE, MITOCHONDRIAL"/>
    <property type="match status" value="1"/>
</dbReference>
<evidence type="ECO:0000256" key="4">
    <source>
        <dbReference type="ARBA" id="ARBA00022475"/>
    </source>
</evidence>
<feature type="transmembrane region" description="Helical" evidence="11">
    <location>
        <begin position="191"/>
        <end position="209"/>
    </location>
</feature>
<feature type="transmembrane region" description="Helical" evidence="11">
    <location>
        <begin position="40"/>
        <end position="61"/>
    </location>
</feature>
<evidence type="ECO:0000256" key="2">
    <source>
        <dbReference type="ARBA" id="ARBA00004141"/>
    </source>
</evidence>
<keyword evidence="6 11" id="KW-0808">Transferase</keyword>
<evidence type="ECO:0000256" key="5">
    <source>
        <dbReference type="ARBA" id="ARBA00022519"/>
    </source>
</evidence>
<keyword evidence="4 11" id="KW-1003">Cell membrane</keyword>
<dbReference type="GO" id="GO:0008412">
    <property type="term" value="F:4-hydroxybenzoate polyprenyltransferase activity"/>
    <property type="evidence" value="ECO:0007669"/>
    <property type="project" value="UniProtKB-UniRule"/>
</dbReference>
<feature type="transmembrane region" description="Helical" evidence="11">
    <location>
        <begin position="137"/>
        <end position="156"/>
    </location>
</feature>
<dbReference type="EC" id="2.5.1.39" evidence="11 12"/>
<proteinExistence type="inferred from homology"/>
<comment type="similarity">
    <text evidence="3 11">Belongs to the UbiA prenyltransferase family.</text>
</comment>
<dbReference type="InterPro" id="IPR030470">
    <property type="entry name" value="UbiA_prenylTrfase_CS"/>
</dbReference>
<keyword evidence="8 11" id="KW-0812">Transmembrane</keyword>
<name>A0A4R6RBI6_9HYPH</name>
<evidence type="ECO:0000313" key="13">
    <source>
        <dbReference type="EMBL" id="TDP83432.1"/>
    </source>
</evidence>
<evidence type="ECO:0000256" key="3">
    <source>
        <dbReference type="ARBA" id="ARBA00005985"/>
    </source>
</evidence>
<keyword evidence="11" id="KW-0460">Magnesium</keyword>
<evidence type="ECO:0000256" key="9">
    <source>
        <dbReference type="ARBA" id="ARBA00022989"/>
    </source>
</evidence>
<dbReference type="InterPro" id="IPR044878">
    <property type="entry name" value="UbiA_sf"/>
</dbReference>
<comment type="caution">
    <text evidence="13">The sequence shown here is derived from an EMBL/GenBank/DDBJ whole genome shotgun (WGS) entry which is preliminary data.</text>
</comment>
<feature type="transmembrane region" description="Helical" evidence="11">
    <location>
        <begin position="259"/>
        <end position="276"/>
    </location>
</feature>
<dbReference type="EMBL" id="SNXY01000009">
    <property type="protein sequence ID" value="TDP83432.1"/>
    <property type="molecule type" value="Genomic_DNA"/>
</dbReference>
<evidence type="ECO:0000256" key="8">
    <source>
        <dbReference type="ARBA" id="ARBA00022692"/>
    </source>
</evidence>
<dbReference type="FunFam" id="1.20.120.1780:FF:000001">
    <property type="entry name" value="4-hydroxybenzoate octaprenyltransferase"/>
    <property type="match status" value="1"/>
</dbReference>
<dbReference type="Proteomes" id="UP000294547">
    <property type="component" value="Unassembled WGS sequence"/>
</dbReference>
<comment type="function">
    <text evidence="11">Catalyzes the prenylation of para-hydroxybenzoate (PHB) with an all-trans polyprenyl group. Mediates the second step in the final reaction sequence of ubiquinone-8 (UQ-8) biosynthesis, which is the condensation of the polyisoprenoid side chain with PHB, generating the first membrane-bound Q intermediate 3-octaprenyl-4-hydroxybenzoate.</text>
</comment>
<dbReference type="Gene3D" id="1.10.357.140">
    <property type="entry name" value="UbiA prenyltransferase"/>
    <property type="match status" value="1"/>
</dbReference>
<evidence type="ECO:0000256" key="7">
    <source>
        <dbReference type="ARBA" id="ARBA00022688"/>
    </source>
</evidence>
<dbReference type="PANTHER" id="PTHR11048">
    <property type="entry name" value="PRENYLTRANSFERASES"/>
    <property type="match status" value="1"/>
</dbReference>
<feature type="transmembrane region" description="Helical" evidence="11">
    <location>
        <begin position="165"/>
        <end position="185"/>
    </location>
</feature>
<reference evidence="13 14" key="1">
    <citation type="submission" date="2019-03" db="EMBL/GenBank/DDBJ databases">
        <title>Genomic Encyclopedia of Type Strains, Phase IV (KMG-IV): sequencing the most valuable type-strain genomes for metagenomic binning, comparative biology and taxonomic classification.</title>
        <authorList>
            <person name="Goeker M."/>
        </authorList>
    </citation>
    <scope>NUCLEOTIDE SEQUENCE [LARGE SCALE GENOMIC DNA]</scope>
    <source>
        <strain evidence="13 14">DSM 102969</strain>
    </source>
</reference>
<comment type="cofactor">
    <cofactor evidence="1 11">
        <name>Mg(2+)</name>
        <dbReference type="ChEBI" id="CHEBI:18420"/>
    </cofactor>
</comment>
<comment type="pathway">
    <text evidence="11">Cofactor biosynthesis; ubiquinone biosynthesis.</text>
</comment>
<dbReference type="NCBIfam" id="TIGR01474">
    <property type="entry name" value="ubiA_proteo"/>
    <property type="match status" value="1"/>
</dbReference>
<keyword evidence="7 11" id="KW-0831">Ubiquinone biosynthesis</keyword>
<feature type="transmembrane region" description="Helical" evidence="11">
    <location>
        <begin position="67"/>
        <end position="91"/>
    </location>
</feature>
<dbReference type="Gene3D" id="1.20.120.1780">
    <property type="entry name" value="UbiA prenyltransferase"/>
    <property type="match status" value="1"/>
</dbReference>
<feature type="transmembrane region" description="Helical" evidence="11">
    <location>
        <begin position="235"/>
        <end position="253"/>
    </location>
</feature>
<evidence type="ECO:0000256" key="1">
    <source>
        <dbReference type="ARBA" id="ARBA00001946"/>
    </source>
</evidence>
<gene>
    <name evidence="11" type="primary">ubiA</name>
    <name evidence="13" type="ORF">EDD54_3394</name>
</gene>
<sequence length="313" mass="34050">MSEPDPSNTVADAPRGNWVDTLLPPRWRPFAQLARLDRPIGWWLLLWPCWWSVALASGVAGRPLPDPVLLLLFLVGAVAMRGAGCTYNDIVDRHIDARVARTRSRPLPSGRVKLREAIAFMVAEAMVGFLVLLQFDLFSVTLGIASLGVVAVYPFMKRVTGYPQLVLGLAFSWGALMGWSVVFQGLSAAPLALYVGAVAWTVGYDTIYAHQDREDDALIGLGSTARTFGEQSRPFLAVCYTLAVAAVGTAVALAHGHVFAWLGLAGFAAHLAYQVIRFDMDDGERCLTLFRSNREAGLILFTGFVADALIRSL</sequence>
<dbReference type="PROSITE" id="PS00943">
    <property type="entry name" value="UBIA"/>
    <property type="match status" value="1"/>
</dbReference>
<evidence type="ECO:0000313" key="14">
    <source>
        <dbReference type="Proteomes" id="UP000294547"/>
    </source>
</evidence>
<keyword evidence="14" id="KW-1185">Reference proteome</keyword>
<protein>
    <recommendedName>
        <fullName evidence="11 12">4-hydroxybenzoate octaprenyltransferase</fullName>
        <ecNumber evidence="11 12">2.5.1.39</ecNumber>
    </recommendedName>
    <alternativeName>
        <fullName evidence="11">4-HB polyprenyltransferase</fullName>
    </alternativeName>
</protein>
<comment type="catalytic activity">
    <reaction evidence="11">
        <text>all-trans-octaprenyl diphosphate + 4-hydroxybenzoate = 4-hydroxy-3-(all-trans-octaprenyl)benzoate + diphosphate</text>
        <dbReference type="Rhea" id="RHEA:27782"/>
        <dbReference type="ChEBI" id="CHEBI:1617"/>
        <dbReference type="ChEBI" id="CHEBI:17879"/>
        <dbReference type="ChEBI" id="CHEBI:33019"/>
        <dbReference type="ChEBI" id="CHEBI:57711"/>
        <dbReference type="EC" id="2.5.1.39"/>
    </reaction>
</comment>
<evidence type="ECO:0000256" key="11">
    <source>
        <dbReference type="HAMAP-Rule" id="MF_01635"/>
    </source>
</evidence>
<comment type="subcellular location">
    <subcellularLocation>
        <location evidence="11">Cell inner membrane</location>
        <topology evidence="11">Multi-pass membrane protein</topology>
    </subcellularLocation>
    <subcellularLocation>
        <location evidence="2">Membrane</location>
        <topology evidence="2">Multi-pass membrane protein</topology>
    </subcellularLocation>
</comment>
<dbReference type="InterPro" id="IPR006370">
    <property type="entry name" value="HB_polyprenyltransferase-like"/>
</dbReference>
<keyword evidence="5 11" id="KW-0997">Cell inner membrane</keyword>
<dbReference type="UniPathway" id="UPA00232"/>
<organism evidence="13 14">
    <name type="scientific">Oharaeibacter diazotrophicus</name>
    <dbReference type="NCBI Taxonomy" id="1920512"/>
    <lineage>
        <taxon>Bacteria</taxon>
        <taxon>Pseudomonadati</taxon>
        <taxon>Pseudomonadota</taxon>
        <taxon>Alphaproteobacteria</taxon>
        <taxon>Hyphomicrobiales</taxon>
        <taxon>Pleomorphomonadaceae</taxon>
        <taxon>Oharaeibacter</taxon>
    </lineage>
</organism>
<dbReference type="GO" id="GO:0005886">
    <property type="term" value="C:plasma membrane"/>
    <property type="evidence" value="ECO:0007669"/>
    <property type="project" value="UniProtKB-SubCell"/>
</dbReference>
<dbReference type="OrthoDB" id="9782418at2"/>
<keyword evidence="10 11" id="KW-0472">Membrane</keyword>
<dbReference type="Pfam" id="PF01040">
    <property type="entry name" value="UbiA"/>
    <property type="match status" value="1"/>
</dbReference>
<dbReference type="FunFam" id="1.10.357.140:FF:000008">
    <property type="entry name" value="4-hydroxybenzoate octaprenyltransferase"/>
    <property type="match status" value="1"/>
</dbReference>
<dbReference type="GO" id="GO:0006744">
    <property type="term" value="P:ubiquinone biosynthetic process"/>
    <property type="evidence" value="ECO:0007669"/>
    <property type="project" value="UniProtKB-UniRule"/>
</dbReference>
<dbReference type="InterPro" id="IPR039653">
    <property type="entry name" value="Prenyltransferase"/>
</dbReference>
<dbReference type="AlphaFoldDB" id="A0A4R6RBI6"/>
<dbReference type="HAMAP" id="MF_01635">
    <property type="entry name" value="UbiA"/>
    <property type="match status" value="1"/>
</dbReference>
<evidence type="ECO:0000256" key="10">
    <source>
        <dbReference type="ARBA" id="ARBA00023136"/>
    </source>
</evidence>
<evidence type="ECO:0000256" key="6">
    <source>
        <dbReference type="ARBA" id="ARBA00022679"/>
    </source>
</evidence>